<keyword evidence="6 14" id="KW-0493">Microtubule</keyword>
<dbReference type="PRINTS" id="PR01224">
    <property type="entry name" value="DELTATUBULIN"/>
</dbReference>
<dbReference type="SUPFAM" id="SSF52490">
    <property type="entry name" value="Tubulin nucleotide-binding domain-like"/>
    <property type="match status" value="1"/>
</dbReference>
<evidence type="ECO:0000256" key="6">
    <source>
        <dbReference type="ARBA" id="ARBA00022701"/>
    </source>
</evidence>
<evidence type="ECO:0000256" key="7">
    <source>
        <dbReference type="ARBA" id="ARBA00022741"/>
    </source>
</evidence>
<dbReference type="InterPro" id="IPR002967">
    <property type="entry name" value="Delta_tubulin"/>
</dbReference>
<dbReference type="GO" id="GO:0005929">
    <property type="term" value="C:cilium"/>
    <property type="evidence" value="ECO:0007669"/>
    <property type="project" value="UniProtKB-SubCell"/>
</dbReference>
<evidence type="ECO:0000313" key="17">
    <source>
        <dbReference type="Proteomes" id="UP000801492"/>
    </source>
</evidence>
<dbReference type="EMBL" id="VTPC01003754">
    <property type="protein sequence ID" value="KAF2898071.1"/>
    <property type="molecule type" value="Genomic_DNA"/>
</dbReference>
<evidence type="ECO:0000256" key="5">
    <source>
        <dbReference type="ARBA" id="ARBA00014184"/>
    </source>
</evidence>
<evidence type="ECO:0000256" key="8">
    <source>
        <dbReference type="ARBA" id="ARBA00022794"/>
    </source>
</evidence>
<keyword evidence="10" id="KW-0539">Nucleus</keyword>
<dbReference type="AlphaFoldDB" id="A0A8K0D6Y6"/>
<dbReference type="Pfam" id="PF00091">
    <property type="entry name" value="Tubulin"/>
    <property type="match status" value="1"/>
</dbReference>
<dbReference type="GO" id="GO:0007017">
    <property type="term" value="P:microtubule-based process"/>
    <property type="evidence" value="ECO:0007669"/>
    <property type="project" value="InterPro"/>
</dbReference>
<gene>
    <name evidence="16" type="ORF">ILUMI_08114</name>
</gene>
<reference evidence="16" key="1">
    <citation type="submission" date="2019-08" db="EMBL/GenBank/DDBJ databases">
        <title>The genome of the North American firefly Photinus pyralis.</title>
        <authorList>
            <consortium name="Photinus pyralis genome working group"/>
            <person name="Fallon T.R."/>
            <person name="Sander Lower S.E."/>
            <person name="Weng J.-K."/>
        </authorList>
    </citation>
    <scope>NUCLEOTIDE SEQUENCE</scope>
    <source>
        <strain evidence="16">TRF0915ILg1</strain>
        <tissue evidence="16">Whole body</tissue>
    </source>
</reference>
<evidence type="ECO:0000313" key="16">
    <source>
        <dbReference type="EMBL" id="KAF2898071.1"/>
    </source>
</evidence>
<keyword evidence="8" id="KW-0970">Cilium biogenesis/degradation</keyword>
<evidence type="ECO:0000256" key="10">
    <source>
        <dbReference type="ARBA" id="ARBA00023242"/>
    </source>
</evidence>
<evidence type="ECO:0000256" key="3">
    <source>
        <dbReference type="ARBA" id="ARBA00004138"/>
    </source>
</evidence>
<dbReference type="GO" id="GO:0005525">
    <property type="term" value="F:GTP binding"/>
    <property type="evidence" value="ECO:0007669"/>
    <property type="project" value="UniProtKB-UniRule"/>
</dbReference>
<evidence type="ECO:0000256" key="2">
    <source>
        <dbReference type="ARBA" id="ARBA00004123"/>
    </source>
</evidence>
<proteinExistence type="inferred from homology"/>
<dbReference type="InterPro" id="IPR008280">
    <property type="entry name" value="Tub_FtsZ_C"/>
</dbReference>
<accession>A0A8K0D6Y6</accession>
<protein>
    <recommendedName>
        <fullName evidence="5">Tubulin delta chain</fullName>
    </recommendedName>
    <alternativeName>
        <fullName evidence="12">Delta-tubulin</fullName>
    </alternativeName>
</protein>
<evidence type="ECO:0000256" key="12">
    <source>
        <dbReference type="ARBA" id="ARBA00030594"/>
    </source>
</evidence>
<dbReference type="PRINTS" id="PR01161">
    <property type="entry name" value="TUBULIN"/>
</dbReference>
<dbReference type="OrthoDB" id="10250004at2759"/>
<comment type="subcellular location">
    <subcellularLocation>
        <location evidence="3">Cell projection</location>
        <location evidence="3">Cilium</location>
    </subcellularLocation>
    <subcellularLocation>
        <location evidence="1">Cytoplasm</location>
        <location evidence="1">Cytoskeleton</location>
        <location evidence="1">Microtubule organizing center</location>
        <location evidence="1">Centrosome</location>
        <location evidence="1">Centriole</location>
    </subcellularLocation>
    <subcellularLocation>
        <location evidence="2">Nucleus</location>
    </subcellularLocation>
</comment>
<name>A0A8K0D6Y6_IGNLU</name>
<dbReference type="Proteomes" id="UP000801492">
    <property type="component" value="Unassembled WGS sequence"/>
</dbReference>
<dbReference type="InterPro" id="IPR023123">
    <property type="entry name" value="Tubulin_C"/>
</dbReference>
<keyword evidence="17" id="KW-1185">Reference proteome</keyword>
<evidence type="ECO:0000256" key="1">
    <source>
        <dbReference type="ARBA" id="ARBA00004114"/>
    </source>
</evidence>
<dbReference type="PROSITE" id="PS00227">
    <property type="entry name" value="TUBULIN"/>
    <property type="match status" value="1"/>
</dbReference>
<keyword evidence="7 14" id="KW-0547">Nucleotide-binding</keyword>
<dbReference type="GO" id="GO:0005634">
    <property type="term" value="C:nucleus"/>
    <property type="evidence" value="ECO:0007669"/>
    <property type="project" value="UniProtKB-SubCell"/>
</dbReference>
<keyword evidence="11" id="KW-0966">Cell projection</keyword>
<dbReference type="GO" id="GO:0030030">
    <property type="term" value="P:cell projection organization"/>
    <property type="evidence" value="ECO:0007669"/>
    <property type="project" value="UniProtKB-KW"/>
</dbReference>
<dbReference type="SUPFAM" id="SSF55307">
    <property type="entry name" value="Tubulin C-terminal domain-like"/>
    <property type="match status" value="1"/>
</dbReference>
<dbReference type="InterPro" id="IPR000217">
    <property type="entry name" value="Tubulin"/>
</dbReference>
<dbReference type="Gene3D" id="1.10.287.600">
    <property type="entry name" value="Helix hairpin bin"/>
    <property type="match status" value="1"/>
</dbReference>
<feature type="domain" description="Tubulin/FtsZ GTPase" evidence="15">
    <location>
        <begin position="49"/>
        <end position="249"/>
    </location>
</feature>
<evidence type="ECO:0000256" key="14">
    <source>
        <dbReference type="RuleBase" id="RU000352"/>
    </source>
</evidence>
<comment type="caution">
    <text evidence="16">The sequence shown here is derived from an EMBL/GenBank/DDBJ whole genome shotgun (WGS) entry which is preliminary data.</text>
</comment>
<organism evidence="16 17">
    <name type="scientific">Ignelater luminosus</name>
    <name type="common">Cucubano</name>
    <name type="synonym">Pyrophorus luminosus</name>
    <dbReference type="NCBI Taxonomy" id="2038154"/>
    <lineage>
        <taxon>Eukaryota</taxon>
        <taxon>Metazoa</taxon>
        <taxon>Ecdysozoa</taxon>
        <taxon>Arthropoda</taxon>
        <taxon>Hexapoda</taxon>
        <taxon>Insecta</taxon>
        <taxon>Pterygota</taxon>
        <taxon>Neoptera</taxon>
        <taxon>Endopterygota</taxon>
        <taxon>Coleoptera</taxon>
        <taxon>Polyphaga</taxon>
        <taxon>Elateriformia</taxon>
        <taxon>Elateroidea</taxon>
        <taxon>Elateridae</taxon>
        <taxon>Agrypninae</taxon>
        <taxon>Pyrophorini</taxon>
        <taxon>Ignelater</taxon>
    </lineage>
</organism>
<dbReference type="InterPro" id="IPR017975">
    <property type="entry name" value="Tubulin_CS"/>
</dbReference>
<dbReference type="SMART" id="SM00864">
    <property type="entry name" value="Tubulin"/>
    <property type="match status" value="1"/>
</dbReference>
<dbReference type="GO" id="GO:0005814">
    <property type="term" value="C:centriole"/>
    <property type="evidence" value="ECO:0007669"/>
    <property type="project" value="UniProtKB-SubCell"/>
</dbReference>
<dbReference type="PANTHER" id="PTHR11588">
    <property type="entry name" value="TUBULIN"/>
    <property type="match status" value="1"/>
</dbReference>
<evidence type="ECO:0000259" key="15">
    <source>
        <dbReference type="SMART" id="SM00864"/>
    </source>
</evidence>
<dbReference type="InterPro" id="IPR003008">
    <property type="entry name" value="Tubulin_FtsZ_GTPase"/>
</dbReference>
<dbReference type="Gene3D" id="3.40.50.1440">
    <property type="entry name" value="Tubulin/FtsZ, GTPase domain"/>
    <property type="match status" value="1"/>
</dbReference>
<evidence type="ECO:0000256" key="11">
    <source>
        <dbReference type="ARBA" id="ARBA00023273"/>
    </source>
</evidence>
<dbReference type="GO" id="GO:0005874">
    <property type="term" value="C:microtubule"/>
    <property type="evidence" value="ECO:0007669"/>
    <property type="project" value="UniProtKB-KW"/>
</dbReference>
<dbReference type="CDD" id="cd02189">
    <property type="entry name" value="delta_zeta_tubulin-like"/>
    <property type="match status" value="1"/>
</dbReference>
<keyword evidence="9 14" id="KW-0342">GTP-binding</keyword>
<comment type="function">
    <text evidence="13">Acts as a positive regulator of hedgehog signaling and regulates ciliary function.</text>
</comment>
<comment type="similarity">
    <text evidence="4 14">Belongs to the tubulin family.</text>
</comment>
<sequence>MSVVTLQFGQCGNQVGQALFLDLYNDIKGDTNKISVGKRSNIEYASEAANKWFHINKSGEWEARSILIDTENKVTALANKNNKNNNNVPYKFKNIVAKCHGGAANNWAYGYSCKSQLLMADIIEGVRKETEKCDFVSSIFSILSSAGGTGSGVGSRTMEVLRDEYPNKTMLNTMVLPYRDGEVVTQNYNSLLTLAKLYDITDATYLYENDAVHLMCTKTLSLTNVTFHDINSIIAQQLSAVLQPVGNVSISRVVANLAAHPRYKFIQVKSAPHVSKEHSKYEALSSWAILVNRVRTSLKSNCGVYDLKSATEFTRKLKCVGNMLISRGNGAPSEEDIKPLTDVLLYVPWLPSQVRLTHFHQNRNFLDLNRFLVLCTNNNSVCLPVDCVLEEAWSLFTSKAFLHHYKKYDIDEQYFHGAFEDIEEIIRNYNSL</sequence>
<evidence type="ECO:0000256" key="9">
    <source>
        <dbReference type="ARBA" id="ARBA00023134"/>
    </source>
</evidence>
<dbReference type="GO" id="GO:0005200">
    <property type="term" value="F:structural constituent of cytoskeleton"/>
    <property type="evidence" value="ECO:0007669"/>
    <property type="project" value="InterPro"/>
</dbReference>
<evidence type="ECO:0000256" key="4">
    <source>
        <dbReference type="ARBA" id="ARBA00009636"/>
    </source>
</evidence>
<evidence type="ECO:0000256" key="13">
    <source>
        <dbReference type="ARBA" id="ARBA00046149"/>
    </source>
</evidence>
<dbReference type="InterPro" id="IPR036525">
    <property type="entry name" value="Tubulin/FtsZ_GTPase_sf"/>
</dbReference>